<dbReference type="OrthoDB" id="424974at2759"/>
<dbReference type="GeneID" id="27728219"/>
<proteinExistence type="predicted"/>
<gene>
    <name evidence="1" type="ORF">SAPIO_CDS9147</name>
</gene>
<organism evidence="1 2">
    <name type="scientific">Pseudallescheria apiosperma</name>
    <name type="common">Scedosporium apiospermum</name>
    <dbReference type="NCBI Taxonomy" id="563466"/>
    <lineage>
        <taxon>Eukaryota</taxon>
        <taxon>Fungi</taxon>
        <taxon>Dikarya</taxon>
        <taxon>Ascomycota</taxon>
        <taxon>Pezizomycotina</taxon>
        <taxon>Sordariomycetes</taxon>
        <taxon>Hypocreomycetidae</taxon>
        <taxon>Microascales</taxon>
        <taxon>Microascaceae</taxon>
        <taxon>Scedosporium</taxon>
    </lineage>
</organism>
<dbReference type="Proteomes" id="UP000028545">
    <property type="component" value="Unassembled WGS sequence"/>
</dbReference>
<name>A0A084FYF6_PSEDA</name>
<protein>
    <submittedName>
        <fullName evidence="1">Uncharacterized protein</fullName>
    </submittedName>
</protein>
<comment type="caution">
    <text evidence="1">The sequence shown here is derived from an EMBL/GenBank/DDBJ whole genome shotgun (WGS) entry which is preliminary data.</text>
</comment>
<keyword evidence="2" id="KW-1185">Reference proteome</keyword>
<accession>A0A084FYF6</accession>
<dbReference type="AlphaFoldDB" id="A0A084FYF6"/>
<evidence type="ECO:0000313" key="1">
    <source>
        <dbReference type="EMBL" id="KEZ40118.1"/>
    </source>
</evidence>
<dbReference type="KEGG" id="sapo:SAPIO_CDS9147"/>
<dbReference type="VEuPathDB" id="FungiDB:SAPIO_CDS9147"/>
<sequence>MVAGTIHILSMSDERAETRQAGLTHYKAALQFLHELSCYWKHAALMASRLERFYKLREERRLILDPYKQNTGTGQSPADLKTLWQSVDYTELSTPTRPGSPSNGKTTDPVPIFFESPSRFFEFSDFNVIGNMADTYGGFPLVQDSSLVSGDATT</sequence>
<evidence type="ECO:0000313" key="2">
    <source>
        <dbReference type="Proteomes" id="UP000028545"/>
    </source>
</evidence>
<reference evidence="1 2" key="1">
    <citation type="journal article" date="2014" name="Genome Announc.">
        <title>Draft genome sequence of the pathogenic fungus Scedosporium apiospermum.</title>
        <authorList>
            <person name="Vandeputte P."/>
            <person name="Ghamrawi S."/>
            <person name="Rechenmann M."/>
            <person name="Iltis A."/>
            <person name="Giraud S."/>
            <person name="Fleury M."/>
            <person name="Thornton C."/>
            <person name="Delhaes L."/>
            <person name="Meyer W."/>
            <person name="Papon N."/>
            <person name="Bouchara J.P."/>
        </authorList>
    </citation>
    <scope>NUCLEOTIDE SEQUENCE [LARGE SCALE GENOMIC DNA]</scope>
    <source>
        <strain evidence="1 2">IHEM 14462</strain>
    </source>
</reference>
<dbReference type="RefSeq" id="XP_016639917.1">
    <property type="nucleotide sequence ID" value="XM_016790614.1"/>
</dbReference>
<dbReference type="HOGENOM" id="CLU_1705279_0_0_1"/>
<dbReference type="EMBL" id="JOWA01000132">
    <property type="protein sequence ID" value="KEZ40118.1"/>
    <property type="molecule type" value="Genomic_DNA"/>
</dbReference>